<evidence type="ECO:0000313" key="1">
    <source>
        <dbReference type="EMBL" id="NEU70199.1"/>
    </source>
</evidence>
<dbReference type="AlphaFoldDB" id="A0A6M0IPE1"/>
<reference evidence="1 2" key="1">
    <citation type="submission" date="2020-02" db="EMBL/GenBank/DDBJ databases">
        <title>Draft genome sequence of two Spirosoma agri KCTC 52727 and Spirosoma terrae KCTC 52035.</title>
        <authorList>
            <person name="Rojas J."/>
            <person name="Ambika Manirajan B."/>
            <person name="Ratering S."/>
            <person name="Suarez C."/>
            <person name="Schnell S."/>
        </authorList>
    </citation>
    <scope>NUCLEOTIDE SEQUENCE [LARGE SCALE GENOMIC DNA]</scope>
    <source>
        <strain evidence="1 2">KCTC 52727</strain>
    </source>
</reference>
<comment type="caution">
    <text evidence="1">The sequence shown here is derived from an EMBL/GenBank/DDBJ whole genome shotgun (WGS) entry which is preliminary data.</text>
</comment>
<evidence type="ECO:0000313" key="2">
    <source>
        <dbReference type="Proteomes" id="UP000477386"/>
    </source>
</evidence>
<sequence length="90" mass="10937">MKQMNQARARYYVLYLHDGNYLYHAAEDKLDAQQVLAYYTTRTDILVLGTYDPHNWYFDWAIGEDDQHAHLIHVNTITDKLRQQHERWLR</sequence>
<dbReference type="EMBL" id="JAAGNZ010000003">
    <property type="protein sequence ID" value="NEU70199.1"/>
    <property type="molecule type" value="Genomic_DNA"/>
</dbReference>
<gene>
    <name evidence="1" type="ORF">GK091_25200</name>
</gene>
<protein>
    <submittedName>
        <fullName evidence="1">Uncharacterized protein</fullName>
    </submittedName>
</protein>
<keyword evidence="2" id="KW-1185">Reference proteome</keyword>
<dbReference type="Proteomes" id="UP000477386">
    <property type="component" value="Unassembled WGS sequence"/>
</dbReference>
<accession>A0A6M0IPE1</accession>
<organism evidence="1 2">
    <name type="scientific">Spirosoma agri</name>
    <dbReference type="NCBI Taxonomy" id="1987381"/>
    <lineage>
        <taxon>Bacteria</taxon>
        <taxon>Pseudomonadati</taxon>
        <taxon>Bacteroidota</taxon>
        <taxon>Cytophagia</taxon>
        <taxon>Cytophagales</taxon>
        <taxon>Cytophagaceae</taxon>
        <taxon>Spirosoma</taxon>
    </lineage>
</organism>
<proteinExistence type="predicted"/>
<name>A0A6M0IPE1_9BACT</name>